<name>A0A4R0JP35_9ACTN</name>
<evidence type="ECO:0000259" key="9">
    <source>
        <dbReference type="PROSITE" id="PS50928"/>
    </source>
</evidence>
<evidence type="ECO:0000256" key="7">
    <source>
        <dbReference type="RuleBase" id="RU363032"/>
    </source>
</evidence>
<comment type="similarity">
    <text evidence="7">Belongs to the binding-protein-dependent transport system permease family.</text>
</comment>
<comment type="caution">
    <text evidence="10">The sequence shown here is derived from an EMBL/GenBank/DDBJ whole genome shotgun (WGS) entry which is preliminary data.</text>
</comment>
<evidence type="ECO:0000256" key="1">
    <source>
        <dbReference type="ARBA" id="ARBA00004651"/>
    </source>
</evidence>
<proteinExistence type="inferred from homology"/>
<accession>A0A4R0JP35</accession>
<feature type="compositionally biased region" description="Low complexity" evidence="8">
    <location>
        <begin position="1"/>
        <end position="10"/>
    </location>
</feature>
<dbReference type="Proteomes" id="UP000293342">
    <property type="component" value="Unassembled WGS sequence"/>
</dbReference>
<dbReference type="SUPFAM" id="SSF161098">
    <property type="entry name" value="MetI-like"/>
    <property type="match status" value="1"/>
</dbReference>
<evidence type="ECO:0000256" key="6">
    <source>
        <dbReference type="ARBA" id="ARBA00023136"/>
    </source>
</evidence>
<dbReference type="OrthoDB" id="4053402at2"/>
<dbReference type="RefSeq" id="WP_131516428.1">
    <property type="nucleotide sequence ID" value="NZ_SJKD01000006.1"/>
</dbReference>
<keyword evidence="11" id="KW-1185">Reference proteome</keyword>
<dbReference type="InterPro" id="IPR035906">
    <property type="entry name" value="MetI-like_sf"/>
</dbReference>
<keyword evidence="4 7" id="KW-0812">Transmembrane</keyword>
<feature type="region of interest" description="Disordered" evidence="8">
    <location>
        <begin position="1"/>
        <end position="24"/>
    </location>
</feature>
<dbReference type="AlphaFoldDB" id="A0A4R0JP35"/>
<organism evidence="10 11">
    <name type="scientific">Kribbella capetownensis</name>
    <dbReference type="NCBI Taxonomy" id="1572659"/>
    <lineage>
        <taxon>Bacteria</taxon>
        <taxon>Bacillati</taxon>
        <taxon>Actinomycetota</taxon>
        <taxon>Actinomycetes</taxon>
        <taxon>Propionibacteriales</taxon>
        <taxon>Kribbellaceae</taxon>
        <taxon>Kribbella</taxon>
    </lineage>
</organism>
<gene>
    <name evidence="10" type="ORF">E0H75_26925</name>
</gene>
<comment type="subcellular location">
    <subcellularLocation>
        <location evidence="1 7">Cell membrane</location>
        <topology evidence="1 7">Multi-pass membrane protein</topology>
    </subcellularLocation>
</comment>
<dbReference type="GO" id="GO:0055085">
    <property type="term" value="P:transmembrane transport"/>
    <property type="evidence" value="ECO:0007669"/>
    <property type="project" value="InterPro"/>
</dbReference>
<feature type="transmembrane region" description="Helical" evidence="7">
    <location>
        <begin position="168"/>
        <end position="192"/>
    </location>
</feature>
<dbReference type="Gene3D" id="1.10.3720.10">
    <property type="entry name" value="MetI-like"/>
    <property type="match status" value="1"/>
</dbReference>
<feature type="transmembrane region" description="Helical" evidence="7">
    <location>
        <begin position="287"/>
        <end position="309"/>
    </location>
</feature>
<keyword evidence="6 7" id="KW-0472">Membrane</keyword>
<dbReference type="CDD" id="cd06261">
    <property type="entry name" value="TM_PBP2"/>
    <property type="match status" value="1"/>
</dbReference>
<feature type="transmembrane region" description="Helical" evidence="7">
    <location>
        <begin position="32"/>
        <end position="62"/>
    </location>
</feature>
<dbReference type="Pfam" id="PF00528">
    <property type="entry name" value="BPD_transp_1"/>
    <property type="match status" value="1"/>
</dbReference>
<dbReference type="EMBL" id="SJKD01000006">
    <property type="protein sequence ID" value="TCC46688.1"/>
    <property type="molecule type" value="Genomic_DNA"/>
</dbReference>
<protein>
    <submittedName>
        <fullName evidence="10">Sugar ABC transporter permease</fullName>
    </submittedName>
</protein>
<dbReference type="PANTHER" id="PTHR30193">
    <property type="entry name" value="ABC TRANSPORTER PERMEASE PROTEIN"/>
    <property type="match status" value="1"/>
</dbReference>
<feature type="transmembrane region" description="Helical" evidence="7">
    <location>
        <begin position="95"/>
        <end position="116"/>
    </location>
</feature>
<feature type="transmembrane region" description="Helical" evidence="7">
    <location>
        <begin position="128"/>
        <end position="148"/>
    </location>
</feature>
<dbReference type="InterPro" id="IPR000515">
    <property type="entry name" value="MetI-like"/>
</dbReference>
<dbReference type="PANTHER" id="PTHR30193:SF41">
    <property type="entry name" value="DIACETYLCHITOBIOSE UPTAKE SYSTEM PERMEASE PROTEIN NGCF"/>
    <property type="match status" value="1"/>
</dbReference>
<dbReference type="InterPro" id="IPR051393">
    <property type="entry name" value="ABC_transporter_permease"/>
</dbReference>
<evidence type="ECO:0000256" key="8">
    <source>
        <dbReference type="SAM" id="MobiDB-lite"/>
    </source>
</evidence>
<evidence type="ECO:0000313" key="11">
    <source>
        <dbReference type="Proteomes" id="UP000293342"/>
    </source>
</evidence>
<sequence>MVTTTAPPTTARKKAQAPRAKAGMTRKRREALAAYAFLAPDTIGLLIFVALPMVLAFGVAFFKVDGFGNYQYVGLANYKLMAGDDQLWASLRVTGIYVVTFVPIAFVVSFALAMLVRNHFKGIGWVRSAFFLPNVVSLVVVGLIWQFLLVDKRGALSKLLAPFGLGDVSFLGTPSLALGTYVVISVWFLMGYQMLVFLAGLKDVPKELEDAAQIDGASSWQRFRYVIWPLLRPTSFFVVVNSTIGAVTGLQAFDLVFVLTKGGPARATSTVVLYIYEQAFTFNNMGYAAALTTVVVAILVICTGLMFGFTRGGRFDED</sequence>
<evidence type="ECO:0000313" key="10">
    <source>
        <dbReference type="EMBL" id="TCC46688.1"/>
    </source>
</evidence>
<evidence type="ECO:0000256" key="3">
    <source>
        <dbReference type="ARBA" id="ARBA00022475"/>
    </source>
</evidence>
<reference evidence="10 11" key="1">
    <citation type="submission" date="2019-02" db="EMBL/GenBank/DDBJ databases">
        <title>Kribbella capetownensis sp. nov. and Kribbella speibonae sp. nov., isolated from soil.</title>
        <authorList>
            <person name="Curtis S.M."/>
            <person name="Norton I."/>
            <person name="Everest G.J."/>
            <person name="Meyers P.R."/>
        </authorList>
    </citation>
    <scope>NUCLEOTIDE SEQUENCE [LARGE SCALE GENOMIC DNA]</scope>
    <source>
        <strain evidence="10 11">YM53</strain>
    </source>
</reference>
<evidence type="ECO:0000256" key="5">
    <source>
        <dbReference type="ARBA" id="ARBA00022989"/>
    </source>
</evidence>
<dbReference type="PROSITE" id="PS50928">
    <property type="entry name" value="ABC_TM1"/>
    <property type="match status" value="1"/>
</dbReference>
<keyword evidence="2 7" id="KW-0813">Transport</keyword>
<keyword evidence="5 7" id="KW-1133">Transmembrane helix</keyword>
<evidence type="ECO:0000256" key="2">
    <source>
        <dbReference type="ARBA" id="ARBA00022448"/>
    </source>
</evidence>
<evidence type="ECO:0000256" key="4">
    <source>
        <dbReference type="ARBA" id="ARBA00022692"/>
    </source>
</evidence>
<feature type="domain" description="ABC transmembrane type-1" evidence="9">
    <location>
        <begin position="87"/>
        <end position="306"/>
    </location>
</feature>
<dbReference type="GO" id="GO:0005886">
    <property type="term" value="C:plasma membrane"/>
    <property type="evidence" value="ECO:0007669"/>
    <property type="project" value="UniProtKB-SubCell"/>
</dbReference>
<feature type="transmembrane region" description="Helical" evidence="7">
    <location>
        <begin position="230"/>
        <end position="253"/>
    </location>
</feature>
<keyword evidence="3" id="KW-1003">Cell membrane</keyword>